<keyword evidence="2" id="KW-0521">NADP</keyword>
<dbReference type="PANTHER" id="PTHR43765:SF2">
    <property type="entry name" value="2-DEHYDROPANTOATE 2-REDUCTASE"/>
    <property type="match status" value="1"/>
</dbReference>
<dbReference type="Pfam" id="PF02558">
    <property type="entry name" value="ApbA"/>
    <property type="match status" value="1"/>
</dbReference>
<evidence type="ECO:0000256" key="1">
    <source>
        <dbReference type="ARBA" id="ARBA00007870"/>
    </source>
</evidence>
<dbReference type="Pfam" id="PF08546">
    <property type="entry name" value="ApbA_C"/>
    <property type="match status" value="1"/>
</dbReference>
<keyword evidence="8" id="KW-1185">Reference proteome</keyword>
<dbReference type="InterPro" id="IPR013752">
    <property type="entry name" value="KPA_reductase"/>
</dbReference>
<evidence type="ECO:0000256" key="3">
    <source>
        <dbReference type="ARBA" id="ARBA00023002"/>
    </source>
</evidence>
<feature type="compositionally biased region" description="Basic residues" evidence="4">
    <location>
        <begin position="8"/>
        <end position="39"/>
    </location>
</feature>
<dbReference type="AlphaFoldDB" id="A0A6A9UQZ3"/>
<organism evidence="7 8">
    <name type="scientific">Auraticoccus cholistanensis</name>
    <dbReference type="NCBI Taxonomy" id="2656650"/>
    <lineage>
        <taxon>Bacteria</taxon>
        <taxon>Bacillati</taxon>
        <taxon>Actinomycetota</taxon>
        <taxon>Actinomycetes</taxon>
        <taxon>Propionibacteriales</taxon>
        <taxon>Propionibacteriaceae</taxon>
        <taxon>Auraticoccus</taxon>
    </lineage>
</organism>
<dbReference type="SUPFAM" id="SSF51735">
    <property type="entry name" value="NAD(P)-binding Rossmann-fold domains"/>
    <property type="match status" value="1"/>
</dbReference>
<keyword evidence="3" id="KW-0560">Oxidoreductase</keyword>
<dbReference type="PANTHER" id="PTHR43765">
    <property type="entry name" value="2-DEHYDROPANTOATE 2-REDUCTASE-RELATED"/>
    <property type="match status" value="1"/>
</dbReference>
<accession>A0A6A9UQZ3</accession>
<evidence type="ECO:0000259" key="6">
    <source>
        <dbReference type="Pfam" id="PF08546"/>
    </source>
</evidence>
<feature type="domain" description="Ketopantoate reductase N-terminal" evidence="5">
    <location>
        <begin position="81"/>
        <end position="214"/>
    </location>
</feature>
<dbReference type="GO" id="GO:0005737">
    <property type="term" value="C:cytoplasm"/>
    <property type="evidence" value="ECO:0007669"/>
    <property type="project" value="TreeGrafter"/>
</dbReference>
<gene>
    <name evidence="7" type="ORF">GC722_04680</name>
</gene>
<dbReference type="GO" id="GO:0050661">
    <property type="term" value="F:NADP binding"/>
    <property type="evidence" value="ECO:0007669"/>
    <property type="project" value="TreeGrafter"/>
</dbReference>
<dbReference type="InterPro" id="IPR008927">
    <property type="entry name" value="6-PGluconate_DH-like_C_sf"/>
</dbReference>
<evidence type="ECO:0000313" key="8">
    <source>
        <dbReference type="Proteomes" id="UP000435304"/>
    </source>
</evidence>
<dbReference type="InterPro" id="IPR013328">
    <property type="entry name" value="6PGD_dom2"/>
</dbReference>
<dbReference type="GO" id="GO:0008677">
    <property type="term" value="F:2-dehydropantoate 2-reductase activity"/>
    <property type="evidence" value="ECO:0007669"/>
    <property type="project" value="TreeGrafter"/>
</dbReference>
<comment type="caution">
    <text evidence="7">The sequence shown here is derived from an EMBL/GenBank/DDBJ whole genome shotgun (WGS) entry which is preliminary data.</text>
</comment>
<evidence type="ECO:0000259" key="5">
    <source>
        <dbReference type="Pfam" id="PF02558"/>
    </source>
</evidence>
<evidence type="ECO:0000256" key="2">
    <source>
        <dbReference type="ARBA" id="ARBA00022857"/>
    </source>
</evidence>
<dbReference type="SUPFAM" id="SSF48179">
    <property type="entry name" value="6-phosphogluconate dehydrogenase C-terminal domain-like"/>
    <property type="match status" value="1"/>
</dbReference>
<protein>
    <submittedName>
        <fullName evidence="7">Ketopantoate reductase family protein</fullName>
    </submittedName>
</protein>
<name>A0A6A9UQZ3_9ACTN</name>
<dbReference type="InterPro" id="IPR013332">
    <property type="entry name" value="KPR_N"/>
</dbReference>
<sequence length="397" mass="42448">MEPGGGRLVRRRGLHRHRRGRPGPGRAGRRAGQGRRQHRGVLGERRTAGHRGVAAQGPGHPRRRRGDPQRDRGAAVSRHHVVYGAGAVGGVVGGLLHRAGLPVTLIARGDHLRAIREHGLHLVTSTVDEHLDVRAVEDPAEVMWTGDEIVHLAVKSDATAQVLPRLHQAAPESTVVSCLQNGVANEPAALRWFARVLGICVMLPATYLEPGKVEAYSTNVPAVLDCGRYPPRSDGSIDPLAEELAADLRHAGMESQPRADIMAWKYRKLVSNLGNAVDAACEPGPERDELARRVREEGEQVLAAAGIEVVSREEDAARRGDLIATAPGRGGSSTYQSLARGTGSVEVDWLSGEIVALAHRMGRTAPANDLLRRAAVSLVGGRPRSIPAADLLAQLDS</sequence>
<feature type="region of interest" description="Disordered" evidence="4">
    <location>
        <begin position="1"/>
        <end position="75"/>
    </location>
</feature>
<proteinExistence type="inferred from homology"/>
<evidence type="ECO:0000313" key="7">
    <source>
        <dbReference type="EMBL" id="MVA75326.1"/>
    </source>
</evidence>
<dbReference type="InterPro" id="IPR050838">
    <property type="entry name" value="Ketopantoate_reductase"/>
</dbReference>
<comment type="similarity">
    <text evidence="1">Belongs to the ketopantoate reductase family.</text>
</comment>
<dbReference type="Gene3D" id="3.40.50.720">
    <property type="entry name" value="NAD(P)-binding Rossmann-like Domain"/>
    <property type="match status" value="1"/>
</dbReference>
<dbReference type="InterPro" id="IPR036291">
    <property type="entry name" value="NAD(P)-bd_dom_sf"/>
</dbReference>
<feature type="domain" description="Ketopantoate reductase C-terminal" evidence="6">
    <location>
        <begin position="260"/>
        <end position="371"/>
    </location>
</feature>
<reference evidence="7 8" key="1">
    <citation type="submission" date="2019-12" db="EMBL/GenBank/DDBJ databases">
        <title>Auraticoccus cholistani sp. nov., an actinomycete isolated from soil of Cholistan desert.</title>
        <authorList>
            <person name="Cheema M.T."/>
        </authorList>
    </citation>
    <scope>NUCLEOTIDE SEQUENCE [LARGE SCALE GENOMIC DNA]</scope>
    <source>
        <strain evidence="7 8">F435</strain>
    </source>
</reference>
<evidence type="ECO:0000256" key="4">
    <source>
        <dbReference type="SAM" id="MobiDB-lite"/>
    </source>
</evidence>
<dbReference type="Gene3D" id="1.10.1040.10">
    <property type="entry name" value="N-(1-d-carboxylethyl)-l-norvaline Dehydrogenase, domain 2"/>
    <property type="match status" value="1"/>
</dbReference>
<dbReference type="EMBL" id="WPCU01000004">
    <property type="protein sequence ID" value="MVA75326.1"/>
    <property type="molecule type" value="Genomic_DNA"/>
</dbReference>
<dbReference type="Proteomes" id="UP000435304">
    <property type="component" value="Unassembled WGS sequence"/>
</dbReference>